<gene>
    <name evidence="3" type="ORF">K491DRAFT_517708</name>
</gene>
<feature type="compositionally biased region" description="Basic residues" evidence="1">
    <location>
        <begin position="401"/>
        <end position="413"/>
    </location>
</feature>
<feature type="compositionally biased region" description="Basic and acidic residues" evidence="1">
    <location>
        <begin position="415"/>
        <end position="428"/>
    </location>
</feature>
<feature type="compositionally biased region" description="Acidic residues" evidence="1">
    <location>
        <begin position="429"/>
        <end position="441"/>
    </location>
</feature>
<reference evidence="3" key="1">
    <citation type="journal article" date="2020" name="Stud. Mycol.">
        <title>101 Dothideomycetes genomes: a test case for predicting lifestyles and emergence of pathogens.</title>
        <authorList>
            <person name="Haridas S."/>
            <person name="Albert R."/>
            <person name="Binder M."/>
            <person name="Bloem J."/>
            <person name="Labutti K."/>
            <person name="Salamov A."/>
            <person name="Andreopoulos B."/>
            <person name="Baker S."/>
            <person name="Barry K."/>
            <person name="Bills G."/>
            <person name="Bluhm B."/>
            <person name="Cannon C."/>
            <person name="Castanera R."/>
            <person name="Culley D."/>
            <person name="Daum C."/>
            <person name="Ezra D."/>
            <person name="Gonzalez J."/>
            <person name="Henrissat B."/>
            <person name="Kuo A."/>
            <person name="Liang C."/>
            <person name="Lipzen A."/>
            <person name="Lutzoni F."/>
            <person name="Magnuson J."/>
            <person name="Mondo S."/>
            <person name="Nolan M."/>
            <person name="Ohm R."/>
            <person name="Pangilinan J."/>
            <person name="Park H.-J."/>
            <person name="Ramirez L."/>
            <person name="Alfaro M."/>
            <person name="Sun H."/>
            <person name="Tritt A."/>
            <person name="Yoshinaga Y."/>
            <person name="Zwiers L.-H."/>
            <person name="Turgeon B."/>
            <person name="Goodwin S."/>
            <person name="Spatafora J."/>
            <person name="Crous P."/>
            <person name="Grigoriev I."/>
        </authorList>
    </citation>
    <scope>NUCLEOTIDE SEQUENCE</scope>
    <source>
        <strain evidence="3">CBS 122681</strain>
    </source>
</reference>
<feature type="domain" description="C2H2-type" evidence="2">
    <location>
        <begin position="371"/>
        <end position="393"/>
    </location>
</feature>
<accession>A0A6A6T0R5</accession>
<evidence type="ECO:0000313" key="3">
    <source>
        <dbReference type="EMBL" id="KAF2653360.1"/>
    </source>
</evidence>
<keyword evidence="4" id="KW-1185">Reference proteome</keyword>
<sequence>MHVSVCIVQFQEWSKGLQWSQNQANTNTHDSGYHSLTPIPTVPVGNHQTSISTHGYDFGSLHQHHLQHRMSSGSHATEGSDASIMSRNTRAYRPATRKRRRDHLSSQSGNPESPQRSNKAQRLDRDSAKPQGYEFIPVDSESALADSRWMPHPVTPNSRFSHGPKLDRKQKAFIRRWFEGFYDGQASLDLANKDLTALATLSKAPTQSIRDYLNKKCVNRPEAQRQGDLSVHRQRLGTNCLPEPDATYSFREANQHLTPTTLQQVEKYVKAFGKRRQPGDGRRKVNRGPFRCTFKCGYRTKRPFDWRRHEETHEPQELWLCHFCSQENEQTPFLVNRKDKLLQHAKDNHKGRNPEEAVEKSRVDFRPKPNTRCPLCFENSDNWDERCKHIISHYEDQQMHAKSRHRQNPRARGQRSSDEDSSEPKENDTSDDTSDDEDDDPGSLQDRPPGGDPTGGAGGGSAGPSALYPYKGSDDYHLGNGTSGGAASYDYPSNGYSSHSFGVFSMAATSFEDPVVEASSGTALHSRAYFVQPSYSRVHLGK</sequence>
<evidence type="ECO:0000313" key="4">
    <source>
        <dbReference type="Proteomes" id="UP000799324"/>
    </source>
</evidence>
<feature type="compositionally biased region" description="Gly residues" evidence="1">
    <location>
        <begin position="452"/>
        <end position="462"/>
    </location>
</feature>
<feature type="region of interest" description="Disordered" evidence="1">
    <location>
        <begin position="64"/>
        <end position="132"/>
    </location>
</feature>
<evidence type="ECO:0000256" key="1">
    <source>
        <dbReference type="SAM" id="MobiDB-lite"/>
    </source>
</evidence>
<feature type="domain" description="C2H2-type" evidence="2">
    <location>
        <begin position="319"/>
        <end position="349"/>
    </location>
</feature>
<dbReference type="EMBL" id="MU004382">
    <property type="protein sequence ID" value="KAF2653360.1"/>
    <property type="molecule type" value="Genomic_DNA"/>
</dbReference>
<dbReference type="OrthoDB" id="10056939at2759"/>
<feature type="region of interest" description="Disordered" evidence="1">
    <location>
        <begin position="344"/>
        <end position="365"/>
    </location>
</feature>
<dbReference type="AlphaFoldDB" id="A0A6A6T0R5"/>
<organism evidence="3 4">
    <name type="scientific">Lophiostoma macrostomum CBS 122681</name>
    <dbReference type="NCBI Taxonomy" id="1314788"/>
    <lineage>
        <taxon>Eukaryota</taxon>
        <taxon>Fungi</taxon>
        <taxon>Dikarya</taxon>
        <taxon>Ascomycota</taxon>
        <taxon>Pezizomycotina</taxon>
        <taxon>Dothideomycetes</taxon>
        <taxon>Pleosporomycetidae</taxon>
        <taxon>Pleosporales</taxon>
        <taxon>Lophiostomataceae</taxon>
        <taxon>Lophiostoma</taxon>
    </lineage>
</organism>
<name>A0A6A6T0R5_9PLEO</name>
<protein>
    <recommendedName>
        <fullName evidence="2">C2H2-type domain-containing protein</fullName>
    </recommendedName>
</protein>
<proteinExistence type="predicted"/>
<dbReference type="Proteomes" id="UP000799324">
    <property type="component" value="Unassembled WGS sequence"/>
</dbReference>
<evidence type="ECO:0000259" key="2">
    <source>
        <dbReference type="SMART" id="SM00355"/>
    </source>
</evidence>
<feature type="domain" description="C2H2-type" evidence="2">
    <location>
        <begin position="290"/>
        <end position="313"/>
    </location>
</feature>
<feature type="compositionally biased region" description="Polar residues" evidence="1">
    <location>
        <begin position="105"/>
        <end position="120"/>
    </location>
</feature>
<feature type="region of interest" description="Disordered" evidence="1">
    <location>
        <begin position="395"/>
        <end position="468"/>
    </location>
</feature>
<dbReference type="SMART" id="SM00355">
    <property type="entry name" value="ZnF_C2H2"/>
    <property type="match status" value="3"/>
</dbReference>
<dbReference type="InterPro" id="IPR013087">
    <property type="entry name" value="Znf_C2H2_type"/>
</dbReference>